<organism evidence="3 4">
    <name type="scientific">Bacteroides ovatus</name>
    <dbReference type="NCBI Taxonomy" id="28116"/>
    <lineage>
        <taxon>Bacteria</taxon>
        <taxon>Pseudomonadati</taxon>
        <taxon>Bacteroidota</taxon>
        <taxon>Bacteroidia</taxon>
        <taxon>Bacteroidales</taxon>
        <taxon>Bacteroidaceae</taxon>
        <taxon>Bacteroides</taxon>
    </lineage>
</organism>
<dbReference type="PANTHER" id="PTHR43547:SF2">
    <property type="entry name" value="HYBRID SIGNAL TRANSDUCTION HISTIDINE KINASE C"/>
    <property type="match status" value="1"/>
</dbReference>
<dbReference type="SUPFAM" id="SSF63829">
    <property type="entry name" value="Calcium-dependent phosphotriesterase"/>
    <property type="match status" value="1"/>
</dbReference>
<dbReference type="EMBL" id="VWLE01000064">
    <property type="protein sequence ID" value="KAA3953131.1"/>
    <property type="molecule type" value="Genomic_DNA"/>
</dbReference>
<feature type="chain" id="PRO_5024415164" evidence="2">
    <location>
        <begin position="21"/>
        <end position="402"/>
    </location>
</feature>
<feature type="signal peptide" evidence="2">
    <location>
        <begin position="1"/>
        <end position="20"/>
    </location>
</feature>
<gene>
    <name evidence="3" type="ORF">F3D71_06870</name>
</gene>
<dbReference type="PANTHER" id="PTHR43547">
    <property type="entry name" value="TWO-COMPONENT HISTIDINE KINASE"/>
    <property type="match status" value="1"/>
</dbReference>
<protein>
    <submittedName>
        <fullName evidence="3">Hybrid sensor histidine kinase/response regulator</fullName>
    </submittedName>
</protein>
<name>A0A5M5C6F6_BACOV</name>
<dbReference type="Gene3D" id="2.130.10.10">
    <property type="entry name" value="YVTN repeat-like/Quinoprotein amine dehydrogenase"/>
    <property type="match status" value="2"/>
</dbReference>
<keyword evidence="3" id="KW-0808">Transferase</keyword>
<dbReference type="SUPFAM" id="SSF75011">
    <property type="entry name" value="3-carboxy-cis,cis-mucoante lactonizing enzyme"/>
    <property type="match status" value="1"/>
</dbReference>
<dbReference type="AlphaFoldDB" id="A0A5M5C6F6"/>
<accession>A0A5M5C6F6</accession>
<sequence length="402" mass="46211">MKYKLLCLFVLLSFSLSDLYADIELSSKQMRTSDGLPSNSVRCMFQDSKGFLWLGTLDGLTRYDGNTFLTYQLESGKHDRISLADNRIKHVAEDKNGFLWIKTVPELFSCYDLQKACFVDFTGTGSDGENYSEIFMSSNGDVWLWHRRNGVRQIVCEDDRTMTSVKFRTKFGNLPDDRIKFINEDSSGRIWIGTMRGLASVYKGKVEFIDRKLNFSSSFPHGEDMYFLTKSGDVYRCVNGSKKIDCLASLSAIAGNTSVSTHSLIKDKWVIFTSSEGVYEFDFQNFQITPCRELKINNGKVIHDNYGDCWAYNNTGRIYYINSKSGEIKNFQLIPEEKMKYIDYERYHVVRDDRGIVWISTYGNGLFTYDIQEDRLEHFVSEGKNAGPIGSDFLLCLMKDRT</sequence>
<evidence type="ECO:0000256" key="1">
    <source>
        <dbReference type="ARBA" id="ARBA00022553"/>
    </source>
</evidence>
<dbReference type="Pfam" id="PF07494">
    <property type="entry name" value="Reg_prop"/>
    <property type="match status" value="3"/>
</dbReference>
<keyword evidence="3" id="KW-0418">Kinase</keyword>
<dbReference type="Proteomes" id="UP000323717">
    <property type="component" value="Unassembled WGS sequence"/>
</dbReference>
<feature type="non-terminal residue" evidence="3">
    <location>
        <position position="402"/>
    </location>
</feature>
<evidence type="ECO:0000313" key="4">
    <source>
        <dbReference type="Proteomes" id="UP000323717"/>
    </source>
</evidence>
<evidence type="ECO:0000256" key="2">
    <source>
        <dbReference type="SAM" id="SignalP"/>
    </source>
</evidence>
<reference evidence="3 4" key="1">
    <citation type="journal article" date="2019" name="Nat. Med.">
        <title>A library of human gut bacterial isolates paired with longitudinal multiomics data enables mechanistic microbiome research.</title>
        <authorList>
            <person name="Poyet M."/>
            <person name="Groussin M."/>
            <person name="Gibbons S.M."/>
            <person name="Avila-Pacheco J."/>
            <person name="Jiang X."/>
            <person name="Kearney S.M."/>
            <person name="Perrotta A.R."/>
            <person name="Berdy B."/>
            <person name="Zhao S."/>
            <person name="Lieberman T.D."/>
            <person name="Swanson P.K."/>
            <person name="Smith M."/>
            <person name="Roesemann S."/>
            <person name="Alexander J.E."/>
            <person name="Rich S.A."/>
            <person name="Livny J."/>
            <person name="Vlamakis H."/>
            <person name="Clish C."/>
            <person name="Bullock K."/>
            <person name="Deik A."/>
            <person name="Scott J."/>
            <person name="Pierce K.A."/>
            <person name="Xavier R.J."/>
            <person name="Alm E.J."/>
        </authorList>
    </citation>
    <scope>NUCLEOTIDE SEQUENCE [LARGE SCALE GENOMIC DNA]</scope>
    <source>
        <strain evidence="3 4">BIOML-A163</strain>
    </source>
</reference>
<keyword evidence="1" id="KW-0597">Phosphoprotein</keyword>
<comment type="caution">
    <text evidence="3">The sequence shown here is derived from an EMBL/GenBank/DDBJ whole genome shotgun (WGS) entry which is preliminary data.</text>
</comment>
<evidence type="ECO:0000313" key="3">
    <source>
        <dbReference type="EMBL" id="KAA3953131.1"/>
    </source>
</evidence>
<proteinExistence type="predicted"/>
<keyword evidence="2" id="KW-0732">Signal</keyword>
<dbReference type="GO" id="GO:0000155">
    <property type="term" value="F:phosphorelay sensor kinase activity"/>
    <property type="evidence" value="ECO:0007669"/>
    <property type="project" value="TreeGrafter"/>
</dbReference>
<dbReference type="InterPro" id="IPR011110">
    <property type="entry name" value="Reg_prop"/>
</dbReference>
<dbReference type="InterPro" id="IPR015943">
    <property type="entry name" value="WD40/YVTN_repeat-like_dom_sf"/>
</dbReference>